<feature type="compositionally biased region" description="Low complexity" evidence="17">
    <location>
        <begin position="340"/>
        <end position="349"/>
    </location>
</feature>
<name>A0A9P4NF80_9PEZI</name>
<dbReference type="PIRSF" id="PIRSF037299">
    <property type="entry name" value="Glycosidase_CRH1_prd"/>
    <property type="match status" value="1"/>
</dbReference>
<dbReference type="InterPro" id="IPR013320">
    <property type="entry name" value="ConA-like_dom_sf"/>
</dbReference>
<dbReference type="GO" id="GO:0098552">
    <property type="term" value="C:side of membrane"/>
    <property type="evidence" value="ECO:0007669"/>
    <property type="project" value="UniProtKB-KW"/>
</dbReference>
<comment type="similarity">
    <text evidence="13">Belongs to the glycosyl hydrolase 16 family. CRH1 subfamily.</text>
</comment>
<dbReference type="Proteomes" id="UP000800235">
    <property type="component" value="Unassembled WGS sequence"/>
</dbReference>
<feature type="chain" id="PRO_5040371702" description="Crh-like protein" evidence="18">
    <location>
        <begin position="22"/>
        <end position="510"/>
    </location>
</feature>
<evidence type="ECO:0000256" key="15">
    <source>
        <dbReference type="PIRSR" id="PIRSR037299-1"/>
    </source>
</evidence>
<dbReference type="PANTHER" id="PTHR10963">
    <property type="entry name" value="GLYCOSYL HYDROLASE-RELATED"/>
    <property type="match status" value="1"/>
</dbReference>
<evidence type="ECO:0000256" key="12">
    <source>
        <dbReference type="ARBA" id="ARBA00023316"/>
    </source>
</evidence>
<dbReference type="GO" id="GO:0031505">
    <property type="term" value="P:fungal-type cell wall organization"/>
    <property type="evidence" value="ECO:0007669"/>
    <property type="project" value="TreeGrafter"/>
</dbReference>
<dbReference type="GO" id="GO:0008843">
    <property type="term" value="F:endochitinase activity"/>
    <property type="evidence" value="ECO:0007669"/>
    <property type="project" value="UniProtKB-EC"/>
</dbReference>
<comment type="catalytic activity">
    <reaction evidence="1">
        <text>Random endo-hydrolysis of N-acetyl-beta-D-glucosaminide (1-&gt;4)-beta-linkages in chitin and chitodextrins.</text>
        <dbReference type="EC" id="3.2.1.14"/>
    </reaction>
</comment>
<keyword evidence="10" id="KW-0449">Lipoprotein</keyword>
<evidence type="ECO:0000256" key="14">
    <source>
        <dbReference type="PIRNR" id="PIRNR037299"/>
    </source>
</evidence>
<evidence type="ECO:0000256" key="4">
    <source>
        <dbReference type="ARBA" id="ARBA00022676"/>
    </source>
</evidence>
<gene>
    <name evidence="20" type="ORF">EJ08DRAFT_703032</name>
</gene>
<dbReference type="AlphaFoldDB" id="A0A9P4NF80"/>
<dbReference type="GO" id="GO:0005975">
    <property type="term" value="P:carbohydrate metabolic process"/>
    <property type="evidence" value="ECO:0007669"/>
    <property type="project" value="InterPro"/>
</dbReference>
<evidence type="ECO:0000256" key="9">
    <source>
        <dbReference type="ARBA" id="ARBA00023180"/>
    </source>
</evidence>
<keyword evidence="11" id="KW-0326">Glycosidase</keyword>
<keyword evidence="21" id="KW-1185">Reference proteome</keyword>
<keyword evidence="16" id="KW-1015">Disulfide bond</keyword>
<feature type="region of interest" description="Disordered" evidence="17">
    <location>
        <begin position="279"/>
        <end position="315"/>
    </location>
</feature>
<keyword evidence="6 18" id="KW-0732">Signal</keyword>
<feature type="compositionally biased region" description="Low complexity" evidence="17">
    <location>
        <begin position="297"/>
        <end position="306"/>
    </location>
</feature>
<organism evidence="20 21">
    <name type="scientific">Tothia fuscella</name>
    <dbReference type="NCBI Taxonomy" id="1048955"/>
    <lineage>
        <taxon>Eukaryota</taxon>
        <taxon>Fungi</taxon>
        <taxon>Dikarya</taxon>
        <taxon>Ascomycota</taxon>
        <taxon>Pezizomycotina</taxon>
        <taxon>Dothideomycetes</taxon>
        <taxon>Pleosporomycetidae</taxon>
        <taxon>Venturiales</taxon>
        <taxon>Cylindrosympodiaceae</taxon>
        <taxon>Tothia</taxon>
    </lineage>
</organism>
<evidence type="ECO:0000313" key="21">
    <source>
        <dbReference type="Proteomes" id="UP000800235"/>
    </source>
</evidence>
<evidence type="ECO:0000256" key="17">
    <source>
        <dbReference type="SAM" id="MobiDB-lite"/>
    </source>
</evidence>
<evidence type="ECO:0000256" key="18">
    <source>
        <dbReference type="SAM" id="SignalP"/>
    </source>
</evidence>
<dbReference type="InterPro" id="IPR000757">
    <property type="entry name" value="Beta-glucanase-like"/>
</dbReference>
<comment type="caution">
    <text evidence="20">The sequence shown here is derived from an EMBL/GenBank/DDBJ whole genome shotgun (WGS) entry which is preliminary data.</text>
</comment>
<keyword evidence="12" id="KW-0961">Cell wall biogenesis/degradation</keyword>
<evidence type="ECO:0000256" key="1">
    <source>
        <dbReference type="ARBA" id="ARBA00000822"/>
    </source>
</evidence>
<evidence type="ECO:0000256" key="8">
    <source>
        <dbReference type="ARBA" id="ARBA00023136"/>
    </source>
</evidence>
<proteinExistence type="inferred from homology"/>
<dbReference type="SUPFAM" id="SSF49899">
    <property type="entry name" value="Concanavalin A-like lectins/glucanases"/>
    <property type="match status" value="1"/>
</dbReference>
<dbReference type="PROSITE" id="PS51762">
    <property type="entry name" value="GH16_2"/>
    <property type="match status" value="1"/>
</dbReference>
<evidence type="ECO:0000256" key="2">
    <source>
        <dbReference type="ARBA" id="ARBA00004589"/>
    </source>
</evidence>
<feature type="active site" description="Nucleophile" evidence="15">
    <location>
        <position position="122"/>
    </location>
</feature>
<dbReference type="OrthoDB" id="4781at2759"/>
<dbReference type="Gene3D" id="2.60.120.200">
    <property type="match status" value="1"/>
</dbReference>
<keyword evidence="9" id="KW-0325">Glycoprotein</keyword>
<evidence type="ECO:0000256" key="3">
    <source>
        <dbReference type="ARBA" id="ARBA00022622"/>
    </source>
</evidence>
<feature type="signal peptide" evidence="18">
    <location>
        <begin position="1"/>
        <end position="21"/>
    </location>
</feature>
<dbReference type="GO" id="GO:0016757">
    <property type="term" value="F:glycosyltransferase activity"/>
    <property type="evidence" value="ECO:0007669"/>
    <property type="project" value="UniProtKB-KW"/>
</dbReference>
<dbReference type="GO" id="GO:0009277">
    <property type="term" value="C:fungal-type cell wall"/>
    <property type="evidence" value="ECO:0007669"/>
    <property type="project" value="TreeGrafter"/>
</dbReference>
<feature type="region of interest" description="Disordered" evidence="17">
    <location>
        <begin position="340"/>
        <end position="361"/>
    </location>
</feature>
<dbReference type="Pfam" id="PF00722">
    <property type="entry name" value="Glyco_hydro_16"/>
    <property type="match status" value="1"/>
</dbReference>
<sequence>MRYINTLSLALALAAIPTSLAQTFSDCDPTKKTGCPSKPGLTQEYSVDFRKGAESFKEWTTTSGVVKPVTDGAEFKIEKIGDGPTIQSNFYMFFGYAEVVMKSAPGAGIVSSFVMQSDDLDEIDWEWIGSDTVRSQSNYFGKGNTTTYDRGQFHPVSAPEATFTKYAVNWTAESTTWLINDAPIRTLNFADANGGQNYPQTPMNIRIGNWVAGAPGNSPGTIEWAGGLADFSKGPFSMMVQSVRLVNYNPGASYAFGDQSGSWQSIKIEGGVAPAPIGAAPAPIGAPESSKSNSTTGPGDVPYSGSSGSGSGQASGVASGLLPTYSVNLGGSGANGGNNGAAAASGSGAVPSEPCSTVTGTNSGETAAAAASGGIYGEGATPATVSIKLGSGMPGGSMPTGLGAASNSTNSGNGGIVAQGAPSNATVPTYTINAGGNSGNGAAATEGSNTATTLATQATDGTTNPAQTSFGLQNGTSTSTGGPQQVTTSAGSRASVGWMFAVVAVAMLFM</sequence>
<dbReference type="EC" id="3.2.-.-" evidence="14"/>
<keyword evidence="5" id="KW-0808">Transferase</keyword>
<keyword evidence="7 14" id="KW-0378">Hydrolase</keyword>
<feature type="region of interest" description="Disordered" evidence="17">
    <location>
        <begin position="459"/>
        <end position="491"/>
    </location>
</feature>
<keyword evidence="4" id="KW-0328">Glycosyltransferase</keyword>
<dbReference type="InterPro" id="IPR017168">
    <property type="entry name" value="CHR-like"/>
</dbReference>
<feature type="active site" description="Proton donor" evidence="15">
    <location>
        <position position="126"/>
    </location>
</feature>
<dbReference type="PANTHER" id="PTHR10963:SF27">
    <property type="entry name" value="GLYCOSIDASE-RELATED"/>
    <property type="match status" value="1"/>
</dbReference>
<keyword evidence="8 14" id="KW-0472">Membrane</keyword>
<evidence type="ECO:0000256" key="13">
    <source>
        <dbReference type="ARBA" id="ARBA00038074"/>
    </source>
</evidence>
<evidence type="ECO:0000256" key="16">
    <source>
        <dbReference type="PIRSR" id="PIRSR037299-2"/>
    </source>
</evidence>
<dbReference type="InterPro" id="IPR050546">
    <property type="entry name" value="Glycosyl_Hydrlase_16"/>
</dbReference>
<dbReference type="EMBL" id="MU007125">
    <property type="protein sequence ID" value="KAF2418753.1"/>
    <property type="molecule type" value="Genomic_DNA"/>
</dbReference>
<evidence type="ECO:0000256" key="7">
    <source>
        <dbReference type="ARBA" id="ARBA00022801"/>
    </source>
</evidence>
<feature type="domain" description="GH16" evidence="19">
    <location>
        <begin position="11"/>
        <end position="233"/>
    </location>
</feature>
<evidence type="ECO:0000256" key="5">
    <source>
        <dbReference type="ARBA" id="ARBA00022679"/>
    </source>
</evidence>
<evidence type="ECO:0000259" key="19">
    <source>
        <dbReference type="PROSITE" id="PS51762"/>
    </source>
</evidence>
<feature type="disulfide bond" evidence="16">
    <location>
        <begin position="27"/>
        <end position="35"/>
    </location>
</feature>
<evidence type="ECO:0000256" key="10">
    <source>
        <dbReference type="ARBA" id="ARBA00023288"/>
    </source>
</evidence>
<evidence type="ECO:0000313" key="20">
    <source>
        <dbReference type="EMBL" id="KAF2418753.1"/>
    </source>
</evidence>
<comment type="subcellular location">
    <subcellularLocation>
        <location evidence="2">Membrane</location>
        <topology evidence="2">Lipid-anchor</topology>
        <topology evidence="2">GPI-anchor</topology>
    </subcellularLocation>
</comment>
<accession>A0A9P4NF80</accession>
<reference evidence="20" key="1">
    <citation type="journal article" date="2020" name="Stud. Mycol.">
        <title>101 Dothideomycetes genomes: a test case for predicting lifestyles and emergence of pathogens.</title>
        <authorList>
            <person name="Haridas S."/>
            <person name="Albert R."/>
            <person name="Binder M."/>
            <person name="Bloem J."/>
            <person name="Labutti K."/>
            <person name="Salamov A."/>
            <person name="Andreopoulos B."/>
            <person name="Baker S."/>
            <person name="Barry K."/>
            <person name="Bills G."/>
            <person name="Bluhm B."/>
            <person name="Cannon C."/>
            <person name="Castanera R."/>
            <person name="Culley D."/>
            <person name="Daum C."/>
            <person name="Ezra D."/>
            <person name="Gonzalez J."/>
            <person name="Henrissat B."/>
            <person name="Kuo A."/>
            <person name="Liang C."/>
            <person name="Lipzen A."/>
            <person name="Lutzoni F."/>
            <person name="Magnuson J."/>
            <person name="Mondo S."/>
            <person name="Nolan M."/>
            <person name="Ohm R."/>
            <person name="Pangilinan J."/>
            <person name="Park H.-J."/>
            <person name="Ramirez L."/>
            <person name="Alfaro M."/>
            <person name="Sun H."/>
            <person name="Tritt A."/>
            <person name="Yoshinaga Y."/>
            <person name="Zwiers L.-H."/>
            <person name="Turgeon B."/>
            <person name="Goodwin S."/>
            <person name="Spatafora J."/>
            <person name="Crous P."/>
            <person name="Grigoriev I."/>
        </authorList>
    </citation>
    <scope>NUCLEOTIDE SEQUENCE</scope>
    <source>
        <strain evidence="20">CBS 130266</strain>
    </source>
</reference>
<evidence type="ECO:0000256" key="11">
    <source>
        <dbReference type="ARBA" id="ARBA00023295"/>
    </source>
</evidence>
<protein>
    <recommendedName>
        <fullName evidence="14">Crh-like protein</fullName>
        <ecNumber evidence="14">3.2.-.-</ecNumber>
    </recommendedName>
</protein>
<evidence type="ECO:0000256" key="6">
    <source>
        <dbReference type="ARBA" id="ARBA00022729"/>
    </source>
</evidence>
<dbReference type="CDD" id="cd02183">
    <property type="entry name" value="GH16_fungal_CRH1_transglycosylase"/>
    <property type="match status" value="1"/>
</dbReference>
<feature type="compositionally biased region" description="Polar residues" evidence="17">
    <location>
        <begin position="464"/>
        <end position="491"/>
    </location>
</feature>
<keyword evidence="3" id="KW-0336">GPI-anchor</keyword>